<feature type="region of interest" description="Disordered" evidence="1">
    <location>
        <begin position="454"/>
        <end position="479"/>
    </location>
</feature>
<dbReference type="PANTHER" id="PTHR46146:SF3">
    <property type="entry name" value="SERINE_THREONINE-PROTEIN KINASE-LIKE PROTEIN CCR3-RELATED"/>
    <property type="match status" value="1"/>
</dbReference>
<dbReference type="GO" id="GO:0005524">
    <property type="term" value="F:ATP binding"/>
    <property type="evidence" value="ECO:0007669"/>
    <property type="project" value="InterPro"/>
</dbReference>
<dbReference type="Gene3D" id="1.10.510.10">
    <property type="entry name" value="Transferase(Phosphotransferase) domain 1"/>
    <property type="match status" value="1"/>
</dbReference>
<dbReference type="InterPro" id="IPR000719">
    <property type="entry name" value="Prot_kinase_dom"/>
</dbReference>
<evidence type="ECO:0000313" key="3">
    <source>
        <dbReference type="EMBL" id="KQK12384.1"/>
    </source>
</evidence>
<feature type="region of interest" description="Disordered" evidence="1">
    <location>
        <begin position="40"/>
        <end position="91"/>
    </location>
</feature>
<dbReference type="InterPro" id="IPR008266">
    <property type="entry name" value="Tyr_kinase_AS"/>
</dbReference>
<feature type="compositionally biased region" description="Polar residues" evidence="1">
    <location>
        <begin position="68"/>
        <end position="79"/>
    </location>
</feature>
<feature type="domain" description="Protein kinase" evidence="2">
    <location>
        <begin position="174"/>
        <end position="448"/>
    </location>
</feature>
<dbReference type="EnsemblPlants" id="KQK12384">
    <property type="protein sequence ID" value="KQK12384"/>
    <property type="gene ID" value="BRADI_1g03367v3"/>
</dbReference>
<dbReference type="GeneID" id="100834657"/>
<dbReference type="InterPro" id="IPR011009">
    <property type="entry name" value="Kinase-like_dom_sf"/>
</dbReference>
<keyword evidence="5" id="KW-1185">Reference proteome</keyword>
<name>A0A0Q3GMQ4_BRADI</name>
<proteinExistence type="predicted"/>
<dbReference type="PROSITE" id="PS00109">
    <property type="entry name" value="PROTEIN_KINASE_TYR"/>
    <property type="match status" value="1"/>
</dbReference>
<dbReference type="InterPro" id="IPR020635">
    <property type="entry name" value="Tyr_kinase_cat_dom"/>
</dbReference>
<reference evidence="3 4" key="1">
    <citation type="journal article" date="2010" name="Nature">
        <title>Genome sequencing and analysis of the model grass Brachypodium distachyon.</title>
        <authorList>
            <consortium name="International Brachypodium Initiative"/>
        </authorList>
    </citation>
    <scope>NUCLEOTIDE SEQUENCE [LARGE SCALE GENOMIC DNA]</scope>
    <source>
        <strain evidence="3">Bd21</strain>
        <strain evidence="4">cv. Bd21</strain>
    </source>
</reference>
<evidence type="ECO:0000313" key="5">
    <source>
        <dbReference type="Proteomes" id="UP000008810"/>
    </source>
</evidence>
<dbReference type="Gene3D" id="3.30.200.20">
    <property type="entry name" value="Phosphorylase Kinase, domain 1"/>
    <property type="match status" value="1"/>
</dbReference>
<dbReference type="EMBL" id="CM000880">
    <property type="protein sequence ID" value="KQK12384.1"/>
    <property type="molecule type" value="Genomic_DNA"/>
</dbReference>
<dbReference type="PANTHER" id="PTHR46146">
    <property type="entry name" value="SERINE/THREONINE-PROTEIN KINASE-LIKE PROTEIN CCR4"/>
    <property type="match status" value="1"/>
</dbReference>
<evidence type="ECO:0000256" key="1">
    <source>
        <dbReference type="SAM" id="MobiDB-lite"/>
    </source>
</evidence>
<dbReference type="SUPFAM" id="SSF56112">
    <property type="entry name" value="Protein kinase-like (PK-like)"/>
    <property type="match status" value="1"/>
</dbReference>
<feature type="compositionally biased region" description="Low complexity" evidence="1">
    <location>
        <begin position="43"/>
        <end position="59"/>
    </location>
</feature>
<dbReference type="GO" id="GO:0004713">
    <property type="term" value="F:protein tyrosine kinase activity"/>
    <property type="evidence" value="ECO:0007669"/>
    <property type="project" value="InterPro"/>
</dbReference>
<reference evidence="4" key="3">
    <citation type="submission" date="2018-08" db="UniProtKB">
        <authorList>
            <consortium name="EnsemblPlants"/>
        </authorList>
    </citation>
    <scope>IDENTIFICATION</scope>
    <source>
        <strain evidence="4">cv. Bd21</strain>
    </source>
</reference>
<dbReference type="Pfam" id="PF00069">
    <property type="entry name" value="Pkinase"/>
    <property type="match status" value="1"/>
</dbReference>
<dbReference type="OrthoDB" id="10252171at2759"/>
<sequence>MIRGTPTTAAQAVAKQINQASPPLFLPAMELPAAKRQPSISITGSSLSGYSKASSTSYGDGYPAYRRQASSYSAPASQMSRSSTTRSSSSSFRVAARGVAGVFSGCFVPRVRKAKADEERETSLSHGSRSKSGNSHSQGSRSAGYHVSTDSAGRGRDSSEVLTVADISNATSNFSEKNLVRQGGSGSVYRGTLKDGSQIAVKRARKLGGGRNLSTELGRDLGTLQKMEHPNLVRFLGSVEQKDETLMVFEHVDNGSLREHLDESRGTGLELAQRLNVAIDVAHAITYLHEHAGRAVIHRDIRSSNVLLTGALAAKVAGGLGFGLAAADGGGEGLDRAAAGYVDPEELLGAAQPTDKSDVYSLGVLLVELVTGRAPIERRRNLDPRDTTKWALQKYRGGDAVVAMDPRMRRSPASVAAVERMLALAERCVAPARRERPPMRQCRETLWTVRREFHRRQEEPPRQEAPAADGHRNSEWVSR</sequence>
<dbReference type="RefSeq" id="XP_010227472.1">
    <property type="nucleotide sequence ID" value="XM_010229170.3"/>
</dbReference>
<organism evidence="3">
    <name type="scientific">Brachypodium distachyon</name>
    <name type="common">Purple false brome</name>
    <name type="synonym">Trachynia distachya</name>
    <dbReference type="NCBI Taxonomy" id="15368"/>
    <lineage>
        <taxon>Eukaryota</taxon>
        <taxon>Viridiplantae</taxon>
        <taxon>Streptophyta</taxon>
        <taxon>Embryophyta</taxon>
        <taxon>Tracheophyta</taxon>
        <taxon>Spermatophyta</taxon>
        <taxon>Magnoliopsida</taxon>
        <taxon>Liliopsida</taxon>
        <taxon>Poales</taxon>
        <taxon>Poaceae</taxon>
        <taxon>BOP clade</taxon>
        <taxon>Pooideae</taxon>
        <taxon>Stipodae</taxon>
        <taxon>Brachypodieae</taxon>
        <taxon>Brachypodium</taxon>
    </lineage>
</organism>
<protein>
    <recommendedName>
        <fullName evidence="2">Protein kinase domain-containing protein</fullName>
    </recommendedName>
</protein>
<dbReference type="ExpressionAtlas" id="A0A0Q3GMQ4">
    <property type="expression patterns" value="baseline and differential"/>
</dbReference>
<feature type="compositionally biased region" description="Basic and acidic residues" evidence="1">
    <location>
        <begin position="469"/>
        <end position="479"/>
    </location>
</feature>
<dbReference type="STRING" id="15368.A0A0Q3GMQ4"/>
<dbReference type="Gramene" id="KQK12384">
    <property type="protein sequence ID" value="KQK12384"/>
    <property type="gene ID" value="BRADI_1g03367v3"/>
</dbReference>
<feature type="region of interest" description="Disordered" evidence="1">
    <location>
        <begin position="114"/>
        <end position="158"/>
    </location>
</feature>
<accession>A0A0Q3GMQ4</accession>
<dbReference type="AlphaFoldDB" id="A0A0Q3GMQ4"/>
<feature type="compositionally biased region" description="Polar residues" evidence="1">
    <location>
        <begin position="124"/>
        <end position="141"/>
    </location>
</feature>
<dbReference type="SMART" id="SM00219">
    <property type="entry name" value="TyrKc"/>
    <property type="match status" value="1"/>
</dbReference>
<feature type="compositionally biased region" description="Low complexity" evidence="1">
    <location>
        <begin position="80"/>
        <end position="91"/>
    </location>
</feature>
<evidence type="ECO:0000259" key="2">
    <source>
        <dbReference type="PROSITE" id="PS50011"/>
    </source>
</evidence>
<dbReference type="KEGG" id="bdi:100834657"/>
<reference evidence="3" key="2">
    <citation type="submission" date="2017-06" db="EMBL/GenBank/DDBJ databases">
        <title>WGS assembly of Brachypodium distachyon.</title>
        <authorList>
            <consortium name="The International Brachypodium Initiative"/>
            <person name="Lucas S."/>
            <person name="Harmon-Smith M."/>
            <person name="Lail K."/>
            <person name="Tice H."/>
            <person name="Grimwood J."/>
            <person name="Bruce D."/>
            <person name="Barry K."/>
            <person name="Shu S."/>
            <person name="Lindquist E."/>
            <person name="Wang M."/>
            <person name="Pitluck S."/>
            <person name="Vogel J.P."/>
            <person name="Garvin D.F."/>
            <person name="Mockler T.C."/>
            <person name="Schmutz J."/>
            <person name="Rokhsar D."/>
            <person name="Bevan M.W."/>
        </authorList>
    </citation>
    <scope>NUCLEOTIDE SEQUENCE</scope>
    <source>
        <strain evidence="3">Bd21</strain>
    </source>
</reference>
<feature type="compositionally biased region" description="Basic and acidic residues" evidence="1">
    <location>
        <begin position="114"/>
        <end position="123"/>
    </location>
</feature>
<gene>
    <name evidence="4" type="primary">LOC100834657</name>
    <name evidence="3" type="ORF">BRADI_1g03367v3</name>
</gene>
<dbReference type="Proteomes" id="UP000008810">
    <property type="component" value="Chromosome 1"/>
</dbReference>
<evidence type="ECO:0000313" key="4">
    <source>
        <dbReference type="EnsemblPlants" id="KQK12384"/>
    </source>
</evidence>
<dbReference type="PROSITE" id="PS50011">
    <property type="entry name" value="PROTEIN_KINASE_DOM"/>
    <property type="match status" value="1"/>
</dbReference>